<accession>A0A540N7H5</accession>
<keyword evidence="5" id="KW-1185">Reference proteome</keyword>
<evidence type="ECO:0000256" key="2">
    <source>
        <dbReference type="ARBA" id="ARBA00022679"/>
    </source>
</evidence>
<dbReference type="InterPro" id="IPR023213">
    <property type="entry name" value="CAT-like_dom_sf"/>
</dbReference>
<dbReference type="EMBL" id="VIEB01000103">
    <property type="protein sequence ID" value="TQE06430.1"/>
    <property type="molecule type" value="Genomic_DNA"/>
</dbReference>
<dbReference type="GO" id="GO:0016747">
    <property type="term" value="F:acyltransferase activity, transferring groups other than amino-acyl groups"/>
    <property type="evidence" value="ECO:0007669"/>
    <property type="project" value="TreeGrafter"/>
</dbReference>
<dbReference type="FunFam" id="3.30.559.10:FF:000008">
    <property type="entry name" value="Tryptamine hydroxycinnamoyl transferase"/>
    <property type="match status" value="1"/>
</dbReference>
<evidence type="ECO:0000256" key="1">
    <source>
        <dbReference type="ARBA" id="ARBA00009861"/>
    </source>
</evidence>
<dbReference type="PANTHER" id="PTHR31642">
    <property type="entry name" value="TRICHOTHECENE 3-O-ACETYLTRANSFERASE"/>
    <property type="match status" value="1"/>
</dbReference>
<comment type="similarity">
    <text evidence="1">Belongs to the plant acyltransferase family.</text>
</comment>
<dbReference type="Proteomes" id="UP000315295">
    <property type="component" value="Unassembled WGS sequence"/>
</dbReference>
<dbReference type="STRING" id="106549.A0A540N7H5"/>
<gene>
    <name evidence="4" type="ORF">C1H46_007929</name>
</gene>
<protein>
    <recommendedName>
        <fullName evidence="6">Shikimate O-hydroxycinnamoyltransferase</fullName>
    </recommendedName>
</protein>
<organism evidence="4 5">
    <name type="scientific">Malus baccata</name>
    <name type="common">Siberian crab apple</name>
    <name type="synonym">Pyrus baccata</name>
    <dbReference type="NCBI Taxonomy" id="106549"/>
    <lineage>
        <taxon>Eukaryota</taxon>
        <taxon>Viridiplantae</taxon>
        <taxon>Streptophyta</taxon>
        <taxon>Embryophyta</taxon>
        <taxon>Tracheophyta</taxon>
        <taxon>Spermatophyta</taxon>
        <taxon>Magnoliopsida</taxon>
        <taxon>eudicotyledons</taxon>
        <taxon>Gunneridae</taxon>
        <taxon>Pentapetalae</taxon>
        <taxon>rosids</taxon>
        <taxon>fabids</taxon>
        <taxon>Rosales</taxon>
        <taxon>Rosaceae</taxon>
        <taxon>Amygdaloideae</taxon>
        <taxon>Maleae</taxon>
        <taxon>Malus</taxon>
    </lineage>
</organism>
<proteinExistence type="inferred from homology"/>
<dbReference type="AlphaFoldDB" id="A0A540N7H5"/>
<comment type="caution">
    <text evidence="4">The sequence shown here is derived from an EMBL/GenBank/DDBJ whole genome shotgun (WGS) entry which is preliminary data.</text>
</comment>
<keyword evidence="3" id="KW-0012">Acyltransferase</keyword>
<reference evidence="4 5" key="1">
    <citation type="journal article" date="2019" name="G3 (Bethesda)">
        <title>Sequencing of a Wild Apple (Malus baccata) Genome Unravels the Differences Between Cultivated and Wild Apple Species Regarding Disease Resistance and Cold Tolerance.</title>
        <authorList>
            <person name="Chen X."/>
        </authorList>
    </citation>
    <scope>NUCLEOTIDE SEQUENCE [LARGE SCALE GENOMIC DNA]</scope>
    <source>
        <strain evidence="5">cv. Shandingzi</strain>
        <tissue evidence="4">Leaves</tissue>
    </source>
</reference>
<evidence type="ECO:0000313" key="5">
    <source>
        <dbReference type="Proteomes" id="UP000315295"/>
    </source>
</evidence>
<name>A0A540N7H5_MALBA</name>
<dbReference type="Pfam" id="PF02458">
    <property type="entry name" value="Transferase"/>
    <property type="match status" value="1"/>
</dbReference>
<evidence type="ECO:0000256" key="3">
    <source>
        <dbReference type="ARBA" id="ARBA00023315"/>
    </source>
</evidence>
<dbReference type="Gene3D" id="3.30.559.10">
    <property type="entry name" value="Chloramphenicol acetyltransferase-like domain"/>
    <property type="match status" value="2"/>
</dbReference>
<dbReference type="InterPro" id="IPR050317">
    <property type="entry name" value="Plant_Fungal_Acyltransferase"/>
</dbReference>
<evidence type="ECO:0008006" key="6">
    <source>
        <dbReference type="Google" id="ProtNLM"/>
    </source>
</evidence>
<evidence type="ECO:0000313" key="4">
    <source>
        <dbReference type="EMBL" id="TQE06430.1"/>
    </source>
</evidence>
<keyword evidence="2" id="KW-0808">Transferase</keyword>
<sequence>MMAEKVMKVSVRESTMVKPVEEMPPRALWLSNLDLVRRVNHTPSVYFYKPDQNCRSDFFDPAVLKHALSKALVLFYPLAGRLKQNMQNGGRLEIDCNAEGVLFVVAETTSVDLDYLGDFAPTNEFSSLIPSVDSSAGLSSYPLLVVQVTRFKCGGVALGVGMAHCVADGVSGFHFVNTWSDMARGNLDDLTNIPPYMDRTLLCARDPPQLNVEYQPFATTTKPLSNTKDNGGVENTTVSAFKLTRNQLNILKAKSKEDGNTINYSTYEILAGHVWKCASMARELPVDQKSKLHVVVDGRSRLQPPLPLGFFGNVIVTATLISTAGDLQSKPTWYASSCIHNVLSKINDNYFRSAIDFLELQPDRSALVRGADSLRSPNLGITSWVRLPTYDADFGWGRPIFVGPCGIPFEGKAFVLGSATNDGSLSVVICLQSEHMKSFSKLFYDI</sequence>
<dbReference type="PANTHER" id="PTHR31642:SF11">
    <property type="entry name" value="SHIKIMATE O-HYDROXYCINNAMOYLTRANSFERASE"/>
    <property type="match status" value="1"/>
</dbReference>